<dbReference type="Proteomes" id="UP000694864">
    <property type="component" value="Chromosome 15"/>
</dbReference>
<dbReference type="Pfam" id="PF14223">
    <property type="entry name" value="Retrotran_gag_2"/>
    <property type="match status" value="1"/>
</dbReference>
<reference evidence="2" key="2">
    <citation type="submission" date="2025-08" db="UniProtKB">
        <authorList>
            <consortium name="RefSeq"/>
        </authorList>
    </citation>
    <scope>IDENTIFICATION</scope>
    <source>
        <tissue evidence="2">Leaf</tissue>
    </source>
</reference>
<keyword evidence="1" id="KW-1185">Reference proteome</keyword>
<accession>A0ABM0W7S1</accession>
<reference evidence="1" key="1">
    <citation type="journal article" date="2014" name="Nat. Commun.">
        <title>The emerging biofuel crop Camelina sativa retains a highly undifferentiated hexaploid genome structure.</title>
        <authorList>
            <person name="Kagale S."/>
            <person name="Koh C."/>
            <person name="Nixon J."/>
            <person name="Bollina V."/>
            <person name="Clarke W.E."/>
            <person name="Tuteja R."/>
            <person name="Spillane C."/>
            <person name="Robinson S.J."/>
            <person name="Links M.G."/>
            <person name="Clarke C."/>
            <person name="Higgins E.E."/>
            <person name="Huebert T."/>
            <person name="Sharpe A.G."/>
            <person name="Parkin I.A."/>
        </authorList>
    </citation>
    <scope>NUCLEOTIDE SEQUENCE [LARGE SCALE GENOMIC DNA]</scope>
    <source>
        <strain evidence="1">cv. DH55</strain>
    </source>
</reference>
<proteinExistence type="predicted"/>
<organism evidence="1 2">
    <name type="scientific">Camelina sativa</name>
    <name type="common">False flax</name>
    <name type="synonym">Myagrum sativum</name>
    <dbReference type="NCBI Taxonomy" id="90675"/>
    <lineage>
        <taxon>Eukaryota</taxon>
        <taxon>Viridiplantae</taxon>
        <taxon>Streptophyta</taxon>
        <taxon>Embryophyta</taxon>
        <taxon>Tracheophyta</taxon>
        <taxon>Spermatophyta</taxon>
        <taxon>Magnoliopsida</taxon>
        <taxon>eudicotyledons</taxon>
        <taxon>Gunneridae</taxon>
        <taxon>Pentapetalae</taxon>
        <taxon>rosids</taxon>
        <taxon>malvids</taxon>
        <taxon>Brassicales</taxon>
        <taxon>Brassicaceae</taxon>
        <taxon>Camelineae</taxon>
        <taxon>Camelina</taxon>
    </lineage>
</organism>
<name>A0ABM0W7S1_CAMSA</name>
<evidence type="ECO:0000313" key="2">
    <source>
        <dbReference type="RefSeq" id="XP_010466913.1"/>
    </source>
</evidence>
<dbReference type="GeneID" id="104747043"/>
<dbReference type="PANTHER" id="PTHR35317:SF27">
    <property type="entry name" value="RETROVIRUS-RELATED POL POLYPROTEIN FROM TRANSPOSON TNT 1-94"/>
    <property type="match status" value="1"/>
</dbReference>
<dbReference type="RefSeq" id="XP_010466913.1">
    <property type="nucleotide sequence ID" value="XM_010468611.1"/>
</dbReference>
<protein>
    <submittedName>
        <fullName evidence="2">Uncharacterized protein LOC104747043</fullName>
    </submittedName>
</protein>
<dbReference type="PANTHER" id="PTHR35317">
    <property type="entry name" value="OS04G0629600 PROTEIN"/>
    <property type="match status" value="1"/>
</dbReference>
<sequence length="138" mass="15722">MKVKYQGDSRVKQAQLQTLRRNFELLEMKIGESVGDYFARVMVVANDMRNCGDDMQDVKIVEKVLRTLTENFNYIVCLIEELKDIDNLSVDALQSSLQVHEKKLRKPSNVGDDQVLKVTFDDRGGRGRGRMGQGRGRG</sequence>
<gene>
    <name evidence="2" type="primary">LOC104747043</name>
</gene>
<evidence type="ECO:0000313" key="1">
    <source>
        <dbReference type="Proteomes" id="UP000694864"/>
    </source>
</evidence>